<evidence type="ECO:0000313" key="3">
    <source>
        <dbReference type="Proteomes" id="UP000664628"/>
    </source>
</evidence>
<dbReference type="Pfam" id="PF07077">
    <property type="entry name" value="DUF1345"/>
    <property type="match status" value="1"/>
</dbReference>
<feature type="transmembrane region" description="Helical" evidence="1">
    <location>
        <begin position="193"/>
        <end position="213"/>
    </location>
</feature>
<dbReference type="RefSeq" id="WP_207331919.1">
    <property type="nucleotide sequence ID" value="NZ_JAFMYW010000009.1"/>
</dbReference>
<gene>
    <name evidence="2" type="ORF">J2I46_25535</name>
</gene>
<dbReference type="EMBL" id="JAFMYW010000009">
    <property type="protein sequence ID" value="MBO0951970.1"/>
    <property type="molecule type" value="Genomic_DNA"/>
</dbReference>
<proteinExistence type="predicted"/>
<feature type="transmembrane region" description="Helical" evidence="1">
    <location>
        <begin position="77"/>
        <end position="99"/>
    </location>
</feature>
<keyword evidence="3" id="KW-1185">Reference proteome</keyword>
<feature type="transmembrane region" description="Helical" evidence="1">
    <location>
        <begin position="111"/>
        <end position="131"/>
    </location>
</feature>
<reference evidence="2 3" key="1">
    <citation type="submission" date="2021-03" db="EMBL/GenBank/DDBJ databases">
        <title>Fibrella sp. HMF5405 genome sequencing and assembly.</title>
        <authorList>
            <person name="Kang H."/>
            <person name="Kim H."/>
            <person name="Bae S."/>
            <person name="Joh K."/>
        </authorList>
    </citation>
    <scope>NUCLEOTIDE SEQUENCE [LARGE SCALE GENOMIC DNA]</scope>
    <source>
        <strain evidence="2 3">HMF5405</strain>
    </source>
</reference>
<organism evidence="2 3">
    <name type="scientific">Fibrella forsythiae</name>
    <dbReference type="NCBI Taxonomy" id="2817061"/>
    <lineage>
        <taxon>Bacteria</taxon>
        <taxon>Pseudomonadati</taxon>
        <taxon>Bacteroidota</taxon>
        <taxon>Cytophagia</taxon>
        <taxon>Cytophagales</taxon>
        <taxon>Spirosomataceae</taxon>
        <taxon>Fibrella</taxon>
    </lineage>
</organism>
<sequence length="214" mass="23996">MLKQIARLDAHHRLAIGLGIAFLSYLCSRPFVVWPTQILIMYVSYALTVNVLAWITMAYLEPHETRQTYKLQDSSRLLILLFAVFAAIASLFAVIFLLNTVKEMDPVHLRAYVILSVLTVVSSWTLLHTLFTLRYAHLYYKGEPADGLNFSDTKEPSYTDFAYVAFGIGMTSQVADVGPTNEQFRGLILTHSLLSFGFNTLIVALSINIVASLL</sequence>
<dbReference type="InterPro" id="IPR009781">
    <property type="entry name" value="DUF1345"/>
</dbReference>
<name>A0ABS3JPP6_9BACT</name>
<feature type="transmembrane region" description="Helical" evidence="1">
    <location>
        <begin position="12"/>
        <end position="32"/>
    </location>
</feature>
<feature type="transmembrane region" description="Helical" evidence="1">
    <location>
        <begin position="38"/>
        <end position="56"/>
    </location>
</feature>
<protein>
    <submittedName>
        <fullName evidence="2">DUF1345 domain-containing protein</fullName>
    </submittedName>
</protein>
<evidence type="ECO:0000256" key="1">
    <source>
        <dbReference type="SAM" id="Phobius"/>
    </source>
</evidence>
<accession>A0ABS3JPP6</accession>
<dbReference type="Proteomes" id="UP000664628">
    <property type="component" value="Unassembled WGS sequence"/>
</dbReference>
<keyword evidence="1" id="KW-0812">Transmembrane</keyword>
<keyword evidence="1" id="KW-1133">Transmembrane helix</keyword>
<evidence type="ECO:0000313" key="2">
    <source>
        <dbReference type="EMBL" id="MBO0951970.1"/>
    </source>
</evidence>
<keyword evidence="1" id="KW-0472">Membrane</keyword>
<comment type="caution">
    <text evidence="2">The sequence shown here is derived from an EMBL/GenBank/DDBJ whole genome shotgun (WGS) entry which is preliminary data.</text>
</comment>